<evidence type="ECO:0000313" key="4">
    <source>
        <dbReference type="Proteomes" id="UP000027138"/>
    </source>
</evidence>
<dbReference type="EMBL" id="KK914612">
    <property type="protein sequence ID" value="KDP31627.1"/>
    <property type="molecule type" value="Genomic_DNA"/>
</dbReference>
<keyword evidence="4" id="KW-1185">Reference proteome</keyword>
<feature type="coiled-coil region" evidence="1">
    <location>
        <begin position="321"/>
        <end position="373"/>
    </location>
</feature>
<dbReference type="Proteomes" id="UP000027138">
    <property type="component" value="Unassembled WGS sequence"/>
</dbReference>
<accession>A0A067K664</accession>
<proteinExistence type="predicted"/>
<gene>
    <name evidence="3" type="ORF">JCGZ_14852</name>
</gene>
<dbReference type="AlphaFoldDB" id="A0A067K664"/>
<reference evidence="3 4" key="1">
    <citation type="journal article" date="2014" name="PLoS ONE">
        <title>Global Analysis of Gene Expression Profiles in Physic Nut (Jatropha curcas L.) Seedlings Exposed to Salt Stress.</title>
        <authorList>
            <person name="Zhang L."/>
            <person name="Zhang C."/>
            <person name="Wu P."/>
            <person name="Chen Y."/>
            <person name="Li M."/>
            <person name="Jiang H."/>
            <person name="Wu G."/>
        </authorList>
    </citation>
    <scope>NUCLEOTIDE SEQUENCE [LARGE SCALE GENOMIC DNA]</scope>
    <source>
        <strain evidence="4">cv. GZQX0401</strain>
        <tissue evidence="3">Young leaves</tissue>
    </source>
</reference>
<feature type="compositionally biased region" description="Polar residues" evidence="2">
    <location>
        <begin position="224"/>
        <end position="238"/>
    </location>
</feature>
<sequence>MSKCYTISLMMNLPKTWIRGWCKARGRKEYVWIADVPSNINEGKLLDVCFTYNLSLEYNLIRPSESMGVIEPLDEDSIIMLLCAIIALARQDEYNMIARTFQDLYHFPVHPNEDHCFLQAKNNYDIFAKKSKISFLKNWKSKYFIVKHPGELIKARGLVCVNLRQVIAEGYPTCSSSGPMRPNPSIHEMAPKKSKSSKMAKVAEAMKKKAATEGSGKEVPSVVPDTQPTGVDTSTGAPQSKLPPLSPTKYGANCSLQEEGPSREISRNCLFPIDTRYYDHLDDVAMRDLLNQCLFQAINANKMYFSRISKLKARYTEMEVKNQMEDALKDAEVSMKEQEAQHKAEITAREAKIDKLREESWDLLNKNKELESKVKEMDGEL</sequence>
<feature type="region of interest" description="Disordered" evidence="2">
    <location>
        <begin position="207"/>
        <end position="249"/>
    </location>
</feature>
<protein>
    <submittedName>
        <fullName evidence="3">Uncharacterized protein</fullName>
    </submittedName>
</protein>
<keyword evidence="1" id="KW-0175">Coiled coil</keyword>
<evidence type="ECO:0000313" key="3">
    <source>
        <dbReference type="EMBL" id="KDP31627.1"/>
    </source>
</evidence>
<evidence type="ECO:0000256" key="1">
    <source>
        <dbReference type="SAM" id="Coils"/>
    </source>
</evidence>
<organism evidence="3 4">
    <name type="scientific">Jatropha curcas</name>
    <name type="common">Barbados nut</name>
    <dbReference type="NCBI Taxonomy" id="180498"/>
    <lineage>
        <taxon>Eukaryota</taxon>
        <taxon>Viridiplantae</taxon>
        <taxon>Streptophyta</taxon>
        <taxon>Embryophyta</taxon>
        <taxon>Tracheophyta</taxon>
        <taxon>Spermatophyta</taxon>
        <taxon>Magnoliopsida</taxon>
        <taxon>eudicotyledons</taxon>
        <taxon>Gunneridae</taxon>
        <taxon>Pentapetalae</taxon>
        <taxon>rosids</taxon>
        <taxon>fabids</taxon>
        <taxon>Malpighiales</taxon>
        <taxon>Euphorbiaceae</taxon>
        <taxon>Crotonoideae</taxon>
        <taxon>Jatropheae</taxon>
        <taxon>Jatropha</taxon>
    </lineage>
</organism>
<evidence type="ECO:0000256" key="2">
    <source>
        <dbReference type="SAM" id="MobiDB-lite"/>
    </source>
</evidence>
<name>A0A067K664_JATCU</name>